<comment type="caution">
    <text evidence="2">The sequence shown here is derived from an EMBL/GenBank/DDBJ whole genome shotgun (WGS) entry which is preliminary data.</text>
</comment>
<name>A0A2S7UWK1_9GAMM</name>
<keyword evidence="3" id="KW-1185">Reference proteome</keyword>
<dbReference type="PANTHER" id="PTHR33747">
    <property type="entry name" value="UPF0225 PROTEIN SCO1677"/>
    <property type="match status" value="1"/>
</dbReference>
<dbReference type="PANTHER" id="PTHR33747:SF1">
    <property type="entry name" value="ADENYLATE CYCLASE-ASSOCIATED CAP C-TERMINAL DOMAIN-CONTAINING PROTEIN"/>
    <property type="match status" value="1"/>
</dbReference>
<reference evidence="2 3" key="1">
    <citation type="submission" date="2016-12" db="EMBL/GenBank/DDBJ databases">
        <title>Diversity of luminous bacteria.</title>
        <authorList>
            <person name="Yoshizawa S."/>
            <person name="Kogure K."/>
        </authorList>
    </citation>
    <scope>NUCLEOTIDE SEQUENCE [LARGE SCALE GENOMIC DNA]</scope>
    <source>
        <strain evidence="2 3">SA4-48</strain>
    </source>
</reference>
<protein>
    <recommendedName>
        <fullName evidence="1">YchJ-like middle NTF2-like domain-containing protein</fullName>
    </recommendedName>
</protein>
<dbReference type="RefSeq" id="WP_105052832.1">
    <property type="nucleotide sequence ID" value="NZ_BMYG01000006.1"/>
</dbReference>
<sequence length="149" mass="16723">MLCFCKSGESFSNCCEALLSGKTQADTCEQLMRSRYSAFAVGNAAYLLTTSSTNLAKTLTEQELIETCDTFSFVHLDVLNHQQDTVEFIAHLLLGDQHHQIHERSHFIKQSGNWKYDTGQLSDTPIIKLSRNDACPCQSGKKFKKCHSV</sequence>
<feature type="domain" description="YchJ-like middle NTF2-like" evidence="1">
    <location>
        <begin position="27"/>
        <end position="119"/>
    </location>
</feature>
<gene>
    <name evidence="2" type="ORF">BTO11_12070</name>
</gene>
<dbReference type="InterPro" id="IPR048469">
    <property type="entry name" value="YchJ-like_M"/>
</dbReference>
<dbReference type="InterPro" id="IPR004027">
    <property type="entry name" value="SEC_C_motif"/>
</dbReference>
<dbReference type="SUPFAM" id="SSF103642">
    <property type="entry name" value="Sec-C motif"/>
    <property type="match status" value="1"/>
</dbReference>
<organism evidence="2 3">
    <name type="scientific">Psychrosphaera saromensis</name>
    <dbReference type="NCBI Taxonomy" id="716813"/>
    <lineage>
        <taxon>Bacteria</taxon>
        <taxon>Pseudomonadati</taxon>
        <taxon>Pseudomonadota</taxon>
        <taxon>Gammaproteobacteria</taxon>
        <taxon>Alteromonadales</taxon>
        <taxon>Pseudoalteromonadaceae</taxon>
        <taxon>Psychrosphaera</taxon>
    </lineage>
</organism>
<dbReference type="Gene3D" id="3.10.450.50">
    <property type="match status" value="1"/>
</dbReference>
<dbReference type="InterPro" id="IPR032710">
    <property type="entry name" value="NTF2-like_dom_sf"/>
</dbReference>
<evidence type="ECO:0000313" key="2">
    <source>
        <dbReference type="EMBL" id="PQJ54317.1"/>
    </source>
</evidence>
<dbReference type="EMBL" id="MSCH01000003">
    <property type="protein sequence ID" value="PQJ54317.1"/>
    <property type="molecule type" value="Genomic_DNA"/>
</dbReference>
<dbReference type="OrthoDB" id="21421at2"/>
<evidence type="ECO:0000313" key="3">
    <source>
        <dbReference type="Proteomes" id="UP000239007"/>
    </source>
</evidence>
<dbReference type="Pfam" id="PF17775">
    <property type="entry name" value="YchJ_M-like"/>
    <property type="match status" value="1"/>
</dbReference>
<evidence type="ECO:0000259" key="1">
    <source>
        <dbReference type="Pfam" id="PF17775"/>
    </source>
</evidence>
<dbReference type="Proteomes" id="UP000239007">
    <property type="component" value="Unassembled WGS sequence"/>
</dbReference>
<dbReference type="Pfam" id="PF02810">
    <property type="entry name" value="SEC-C"/>
    <property type="match status" value="1"/>
</dbReference>
<dbReference type="SUPFAM" id="SSF54427">
    <property type="entry name" value="NTF2-like"/>
    <property type="match status" value="1"/>
</dbReference>
<proteinExistence type="predicted"/>
<dbReference type="AlphaFoldDB" id="A0A2S7UWK1"/>
<accession>A0A2S7UWK1</accession>